<dbReference type="Proteomes" id="UP000789901">
    <property type="component" value="Unassembled WGS sequence"/>
</dbReference>
<keyword evidence="2" id="KW-1185">Reference proteome</keyword>
<name>A0ABN7VR87_GIGMA</name>
<dbReference type="EMBL" id="CAJVQB010020331">
    <property type="protein sequence ID" value="CAG8794163.1"/>
    <property type="molecule type" value="Genomic_DNA"/>
</dbReference>
<accession>A0ABN7VR87</accession>
<gene>
    <name evidence="1" type="ORF">GMARGA_LOCUS21731</name>
</gene>
<comment type="caution">
    <text evidence="1">The sequence shown here is derived from an EMBL/GenBank/DDBJ whole genome shotgun (WGS) entry which is preliminary data.</text>
</comment>
<evidence type="ECO:0000313" key="1">
    <source>
        <dbReference type="EMBL" id="CAG8794163.1"/>
    </source>
</evidence>
<sequence>MSFVILSYNLMIDDLEDLQEQGFPAIINEAIESALNKLKLYYSKSDDPVYAATTLLNPRFERNIMSHFHHVFRKLYSTTTAISAPSERLFSKSSSMIMVKRGSLNLETIQKSIALGNW</sequence>
<evidence type="ECO:0000313" key="2">
    <source>
        <dbReference type="Proteomes" id="UP000789901"/>
    </source>
</evidence>
<proteinExistence type="predicted"/>
<reference evidence="1 2" key="1">
    <citation type="submission" date="2021-06" db="EMBL/GenBank/DDBJ databases">
        <authorList>
            <person name="Kallberg Y."/>
            <person name="Tangrot J."/>
            <person name="Rosling A."/>
        </authorList>
    </citation>
    <scope>NUCLEOTIDE SEQUENCE [LARGE SCALE GENOMIC DNA]</scope>
    <source>
        <strain evidence="1 2">120-4 pot B 10/14</strain>
    </source>
</reference>
<protein>
    <submittedName>
        <fullName evidence="1">18389_t:CDS:1</fullName>
    </submittedName>
</protein>
<organism evidence="1 2">
    <name type="scientific">Gigaspora margarita</name>
    <dbReference type="NCBI Taxonomy" id="4874"/>
    <lineage>
        <taxon>Eukaryota</taxon>
        <taxon>Fungi</taxon>
        <taxon>Fungi incertae sedis</taxon>
        <taxon>Mucoromycota</taxon>
        <taxon>Glomeromycotina</taxon>
        <taxon>Glomeromycetes</taxon>
        <taxon>Diversisporales</taxon>
        <taxon>Gigasporaceae</taxon>
        <taxon>Gigaspora</taxon>
    </lineage>
</organism>